<dbReference type="OrthoDB" id="73183at2"/>
<dbReference type="Proteomes" id="UP000033699">
    <property type="component" value="Unassembled WGS sequence"/>
</dbReference>
<dbReference type="EMBL" id="JZKH01000079">
    <property type="protein sequence ID" value="KJS59114.1"/>
    <property type="molecule type" value="Genomic_DNA"/>
</dbReference>
<evidence type="ECO:0000313" key="1">
    <source>
        <dbReference type="EMBL" id="KJS59114.1"/>
    </source>
</evidence>
<evidence type="ECO:0000313" key="2">
    <source>
        <dbReference type="Proteomes" id="UP000033699"/>
    </source>
</evidence>
<dbReference type="Pfam" id="PF14078">
    <property type="entry name" value="DUF4259"/>
    <property type="match status" value="1"/>
</dbReference>
<proteinExistence type="predicted"/>
<gene>
    <name evidence="1" type="ORF">VM95_29175</name>
</gene>
<dbReference type="InterPro" id="IPR025355">
    <property type="entry name" value="DUF4259"/>
</dbReference>
<sequence length="139" mass="14219">MGTWGIGHFENDSAADFSGSLDDAAPGGRAGLIRAALLRAAEGEDYLESDEGAEAVVAAALVAAQCPGGTPVTTAYGPAEPIPALPVELRPLAVEALDRVLAEESELAELWGEGAESEAWRQGIRTLRAVLVPVPSVAG</sequence>
<dbReference type="PATRIC" id="fig|359131.3.peg.7203"/>
<evidence type="ECO:0008006" key="3">
    <source>
        <dbReference type="Google" id="ProtNLM"/>
    </source>
</evidence>
<dbReference type="RefSeq" id="WP_045702356.1">
    <property type="nucleotide sequence ID" value="NZ_JZKH01000079.1"/>
</dbReference>
<comment type="caution">
    <text evidence="1">The sequence shown here is derived from an EMBL/GenBank/DDBJ whole genome shotgun (WGS) entry which is preliminary data.</text>
</comment>
<organism evidence="1 2">
    <name type="scientific">Streptomyces rubellomurinus (strain ATCC 31215)</name>
    <dbReference type="NCBI Taxonomy" id="359131"/>
    <lineage>
        <taxon>Bacteria</taxon>
        <taxon>Bacillati</taxon>
        <taxon>Actinomycetota</taxon>
        <taxon>Actinomycetes</taxon>
        <taxon>Kitasatosporales</taxon>
        <taxon>Streptomycetaceae</taxon>
        <taxon>Streptomyces</taxon>
    </lineage>
</organism>
<name>A0A0F2T7B9_STRR3</name>
<keyword evidence="2" id="KW-1185">Reference proteome</keyword>
<accession>A0A0F2T7B9</accession>
<dbReference type="AlphaFoldDB" id="A0A0F2T7B9"/>
<reference evidence="1 2" key="1">
    <citation type="submission" date="2015-02" db="EMBL/GenBank/DDBJ databases">
        <authorList>
            <person name="Ju K.-S."/>
            <person name="Doroghazi J.R."/>
            <person name="Metcalf W."/>
        </authorList>
    </citation>
    <scope>NUCLEOTIDE SEQUENCE [LARGE SCALE GENOMIC DNA]</scope>
    <source>
        <strain evidence="1 2">ATCC 31215</strain>
    </source>
</reference>
<protein>
    <recommendedName>
        <fullName evidence="3">DUF4259 domain-containing protein</fullName>
    </recommendedName>
</protein>